<dbReference type="EMBL" id="JAROCB010000001">
    <property type="protein sequence ID" value="MDN4595693.1"/>
    <property type="molecule type" value="Genomic_DNA"/>
</dbReference>
<evidence type="ECO:0000313" key="3">
    <source>
        <dbReference type="Proteomes" id="UP001174210"/>
    </source>
</evidence>
<sequence>MTSAPVLHRPVLHRLVLSAKSLPAALDLYAGALGLAVERTADGFAWLRTADGVELMVHERPAVASDAAVAVTFALPELDAAVDRWVAAGGTVVDAPAAQPWGERMAVVRDADGHIVCLVEQP</sequence>
<evidence type="ECO:0000313" key="2">
    <source>
        <dbReference type="EMBL" id="MDN4595693.1"/>
    </source>
</evidence>
<dbReference type="RefSeq" id="WP_301215112.1">
    <property type="nucleotide sequence ID" value="NZ_JAROCB010000001.1"/>
</dbReference>
<dbReference type="InterPro" id="IPR029068">
    <property type="entry name" value="Glyas_Bleomycin-R_OHBP_Dase"/>
</dbReference>
<evidence type="ECO:0000259" key="1">
    <source>
        <dbReference type="PROSITE" id="PS51819"/>
    </source>
</evidence>
<dbReference type="Pfam" id="PF00903">
    <property type="entry name" value="Glyoxalase"/>
    <property type="match status" value="1"/>
</dbReference>
<keyword evidence="3" id="KW-1185">Reference proteome</keyword>
<proteinExistence type="predicted"/>
<dbReference type="Gene3D" id="3.10.180.10">
    <property type="entry name" value="2,3-Dihydroxybiphenyl 1,2-Dioxygenase, domain 1"/>
    <property type="match status" value="1"/>
</dbReference>
<organism evidence="2 3">
    <name type="scientific">Leifsonia virtsii</name>
    <dbReference type="NCBI Taxonomy" id="3035915"/>
    <lineage>
        <taxon>Bacteria</taxon>
        <taxon>Bacillati</taxon>
        <taxon>Actinomycetota</taxon>
        <taxon>Actinomycetes</taxon>
        <taxon>Micrococcales</taxon>
        <taxon>Microbacteriaceae</taxon>
        <taxon>Leifsonia</taxon>
    </lineage>
</organism>
<comment type="caution">
    <text evidence="2">The sequence shown here is derived from an EMBL/GenBank/DDBJ whole genome shotgun (WGS) entry which is preliminary data.</text>
</comment>
<dbReference type="Proteomes" id="UP001174210">
    <property type="component" value="Unassembled WGS sequence"/>
</dbReference>
<gene>
    <name evidence="2" type="ORF">P5G59_00935</name>
</gene>
<dbReference type="InterPro" id="IPR037523">
    <property type="entry name" value="VOC_core"/>
</dbReference>
<feature type="domain" description="VOC" evidence="1">
    <location>
        <begin position="11"/>
        <end position="121"/>
    </location>
</feature>
<dbReference type="PROSITE" id="PS51819">
    <property type="entry name" value="VOC"/>
    <property type="match status" value="1"/>
</dbReference>
<accession>A0ABT8ISI5</accession>
<name>A0ABT8ISI5_9MICO</name>
<dbReference type="SUPFAM" id="SSF54593">
    <property type="entry name" value="Glyoxalase/Bleomycin resistance protein/Dihydroxybiphenyl dioxygenase"/>
    <property type="match status" value="1"/>
</dbReference>
<dbReference type="InterPro" id="IPR004360">
    <property type="entry name" value="Glyas_Fos-R_dOase_dom"/>
</dbReference>
<reference evidence="2" key="1">
    <citation type="submission" date="2023-03" db="EMBL/GenBank/DDBJ databases">
        <title>MT1 and MT2 Draft Genomes of Novel Species.</title>
        <authorList>
            <person name="Venkateswaran K."/>
        </authorList>
    </citation>
    <scope>NUCLEOTIDE SEQUENCE</scope>
    <source>
        <strain evidence="2">F6_8S_P_1A</strain>
    </source>
</reference>
<protein>
    <submittedName>
        <fullName evidence="2">VOC family protein</fullName>
    </submittedName>
</protein>